<accession>T1EG23</accession>
<dbReference type="GO" id="GO:0032040">
    <property type="term" value="C:small-subunit processome"/>
    <property type="evidence" value="ECO:0000318"/>
    <property type="project" value="GO_Central"/>
</dbReference>
<name>T1EG23_HELRO</name>
<reference evidence="6" key="1">
    <citation type="submission" date="2012-12" db="EMBL/GenBank/DDBJ databases">
        <authorList>
            <person name="Hellsten U."/>
            <person name="Grimwood J."/>
            <person name="Chapman J.A."/>
            <person name="Shapiro H."/>
            <person name="Aerts A."/>
            <person name="Otillar R.P."/>
            <person name="Terry A.Y."/>
            <person name="Boore J.L."/>
            <person name="Simakov O."/>
            <person name="Marletaz F."/>
            <person name="Cho S.-J."/>
            <person name="Edsinger-Gonzales E."/>
            <person name="Havlak P."/>
            <person name="Kuo D.-H."/>
            <person name="Larsson T."/>
            <person name="Lv J."/>
            <person name="Arendt D."/>
            <person name="Savage R."/>
            <person name="Osoegawa K."/>
            <person name="de Jong P."/>
            <person name="Lindberg D.R."/>
            <person name="Seaver E.C."/>
            <person name="Weisblat D.A."/>
            <person name="Putnam N.H."/>
            <person name="Grigoriev I.V."/>
            <person name="Rokhsar D.S."/>
        </authorList>
    </citation>
    <scope>NUCLEOTIDE SEQUENCE</scope>
</reference>
<evidence type="ECO:0000313" key="6">
    <source>
        <dbReference type="Proteomes" id="UP000015101"/>
    </source>
</evidence>
<dbReference type="CTD" id="20195525"/>
<dbReference type="GO" id="GO:0042254">
    <property type="term" value="P:ribosome biogenesis"/>
    <property type="evidence" value="ECO:0007669"/>
    <property type="project" value="InterPro"/>
</dbReference>
<feature type="region of interest" description="Disordered" evidence="2">
    <location>
        <begin position="467"/>
        <end position="496"/>
    </location>
</feature>
<dbReference type="KEGG" id="hro:HELRODRAFT_114519"/>
<evidence type="ECO:0000259" key="3">
    <source>
        <dbReference type="Pfam" id="PF03914"/>
    </source>
</evidence>
<dbReference type="eggNOG" id="KOG2154">
    <property type="taxonomic scope" value="Eukaryota"/>
</dbReference>
<protein>
    <recommendedName>
        <fullName evidence="3">CCAAT-binding factor domain-containing protein</fullName>
    </recommendedName>
</protein>
<dbReference type="Proteomes" id="UP000015101">
    <property type="component" value="Unassembled WGS sequence"/>
</dbReference>
<gene>
    <name evidence="5" type="primary">20195525</name>
    <name evidence="4" type="ORF">HELRODRAFT_114519</name>
</gene>
<keyword evidence="6" id="KW-1185">Reference proteome</keyword>
<dbReference type="GO" id="GO:0005730">
    <property type="term" value="C:nucleolus"/>
    <property type="evidence" value="ECO:0000318"/>
    <property type="project" value="GO_Central"/>
</dbReference>
<dbReference type="AlphaFoldDB" id="T1EG23"/>
<organism evidence="5 6">
    <name type="scientific">Helobdella robusta</name>
    <name type="common">Californian leech</name>
    <dbReference type="NCBI Taxonomy" id="6412"/>
    <lineage>
        <taxon>Eukaryota</taxon>
        <taxon>Metazoa</taxon>
        <taxon>Spiralia</taxon>
        <taxon>Lophotrochozoa</taxon>
        <taxon>Annelida</taxon>
        <taxon>Clitellata</taxon>
        <taxon>Hirudinea</taxon>
        <taxon>Rhynchobdellida</taxon>
        <taxon>Glossiphoniidae</taxon>
        <taxon>Helobdella</taxon>
    </lineage>
</organism>
<dbReference type="GO" id="GO:0030692">
    <property type="term" value="C:Noc4p-Nop14p complex"/>
    <property type="evidence" value="ECO:0000318"/>
    <property type="project" value="GO_Central"/>
</dbReference>
<dbReference type="PANTHER" id="PTHR12455">
    <property type="entry name" value="NUCLEOLAR COMPLEX PROTEIN 4"/>
    <property type="match status" value="1"/>
</dbReference>
<proteinExistence type="inferred from homology"/>
<sequence>MVKKEDLKTFTKLANLIINDKRNANLILELIANLDEHDDVSKILGASSALFKVFCHLIKKHLIECTSANTNNPPKANSSNPETSSNNATSVNEMYKEWMNDRFQTACERWFELLSHEDAVVRQKSLKVLMDLLKVLTSTAIGQTGGLYDYPFRFIEKILWGLLSLKKRKEENINIDDNNNNNNNDDDNNAIIIKHLKSLMENDFKECMAFDDVRYFFMKVLLEDLIPKNADKALNFELLFCLLKNFNMPKSTTTTKPSVTSSSVLTKNTKNDGGNDGSQMLKNFFVYTSTDQLSTKYSLVKEHKKLFTNLWIRFLNMDLQKSLYKAVLVVLHDSVMPHMTSPLLLTDFLIHSYNAGGSTSLLALNGLFILMTSYNLDYPDFYGKLYTLLEPSVFHMQYRARFMYLLDLFLYSTHLSANIVGAFIKKLSRLSLTAPTPALLSIVTLVTNLLIRHPNCQTLIHTKPAKLNGPQMKNDDGVGGSDNNDGDGMVVDDKENDGGAGGNNLAQCLSEDPFKENEKNLLKTRAMESSLWEIKTLQCHYHYSISSRACRIDQVLPIVELPYKELLEHTITDLIDKEKRKKMKVVPGNYLPPNSFVPDSLNDLLSFS</sequence>
<evidence type="ECO:0000256" key="1">
    <source>
        <dbReference type="ARBA" id="ARBA00007797"/>
    </source>
</evidence>
<evidence type="ECO:0000256" key="2">
    <source>
        <dbReference type="SAM" id="MobiDB-lite"/>
    </source>
</evidence>
<comment type="similarity">
    <text evidence="1">Belongs to the CBF/MAK21 family.</text>
</comment>
<dbReference type="EnsemblMetazoa" id="HelroT114519">
    <property type="protein sequence ID" value="HelroP114519"/>
    <property type="gene ID" value="HelroG114519"/>
</dbReference>
<dbReference type="InterPro" id="IPR027193">
    <property type="entry name" value="Noc4"/>
</dbReference>
<reference evidence="5" key="3">
    <citation type="submission" date="2015-06" db="UniProtKB">
        <authorList>
            <consortium name="EnsemblMetazoa"/>
        </authorList>
    </citation>
    <scope>IDENTIFICATION</scope>
</reference>
<dbReference type="EMBL" id="KB097496">
    <property type="protein sequence ID" value="ESN95922.1"/>
    <property type="molecule type" value="Genomic_DNA"/>
</dbReference>
<dbReference type="OrthoDB" id="10263185at2759"/>
<dbReference type="Pfam" id="PF03914">
    <property type="entry name" value="CBF"/>
    <property type="match status" value="1"/>
</dbReference>
<dbReference type="STRING" id="6412.T1EG23"/>
<evidence type="ECO:0000313" key="4">
    <source>
        <dbReference type="EMBL" id="ESN95922.1"/>
    </source>
</evidence>
<dbReference type="InterPro" id="IPR005612">
    <property type="entry name" value="CCAAT-binding_factor"/>
</dbReference>
<dbReference type="GeneID" id="20195525"/>
<dbReference type="HOGENOM" id="CLU_015945_3_0_1"/>
<evidence type="ECO:0000313" key="5">
    <source>
        <dbReference type="EnsemblMetazoa" id="HelroP114519"/>
    </source>
</evidence>
<reference evidence="4 6" key="2">
    <citation type="journal article" date="2013" name="Nature">
        <title>Insights into bilaterian evolution from three spiralian genomes.</title>
        <authorList>
            <person name="Simakov O."/>
            <person name="Marletaz F."/>
            <person name="Cho S.J."/>
            <person name="Edsinger-Gonzales E."/>
            <person name="Havlak P."/>
            <person name="Hellsten U."/>
            <person name="Kuo D.H."/>
            <person name="Larsson T."/>
            <person name="Lv J."/>
            <person name="Arendt D."/>
            <person name="Savage R."/>
            <person name="Osoegawa K."/>
            <person name="de Jong P."/>
            <person name="Grimwood J."/>
            <person name="Chapman J.A."/>
            <person name="Shapiro H."/>
            <person name="Aerts A."/>
            <person name="Otillar R.P."/>
            <person name="Terry A.Y."/>
            <person name="Boore J.L."/>
            <person name="Grigoriev I.V."/>
            <person name="Lindberg D.R."/>
            <person name="Seaver E.C."/>
            <person name="Weisblat D.A."/>
            <person name="Putnam N.H."/>
            <person name="Rokhsar D.S."/>
        </authorList>
    </citation>
    <scope>NUCLEOTIDE SEQUENCE</scope>
</reference>
<dbReference type="PANTHER" id="PTHR12455:SF0">
    <property type="entry name" value="NUCLEOLAR COMPLEX PROTEIN 4 HOMOLOG"/>
    <property type="match status" value="1"/>
</dbReference>
<dbReference type="EMBL" id="AMQM01006579">
    <property type="status" value="NOT_ANNOTATED_CDS"/>
    <property type="molecule type" value="Genomic_DNA"/>
</dbReference>
<feature type="domain" description="CCAAT-binding factor" evidence="3">
    <location>
        <begin position="360"/>
        <end position="548"/>
    </location>
</feature>
<dbReference type="InParanoid" id="T1EG23"/>
<dbReference type="RefSeq" id="XP_009025961.1">
    <property type="nucleotide sequence ID" value="XM_009027713.1"/>
</dbReference>